<evidence type="ECO:0000256" key="4">
    <source>
        <dbReference type="ARBA" id="ARBA00023134"/>
    </source>
</evidence>
<dbReference type="HAMAP" id="MF_02114">
    <property type="entry name" value="CofC"/>
    <property type="match status" value="1"/>
</dbReference>
<name>A0A1W2FH72_KIBAR</name>
<dbReference type="GO" id="GO:0052645">
    <property type="term" value="P:F420-0 metabolic process"/>
    <property type="evidence" value="ECO:0007669"/>
    <property type="project" value="UniProtKB-UniRule"/>
</dbReference>
<dbReference type="Gene3D" id="3.90.550.10">
    <property type="entry name" value="Spore Coat Polysaccharide Biosynthesis Protein SpsA, Chain A"/>
    <property type="match status" value="1"/>
</dbReference>
<keyword evidence="3 5" id="KW-0547">Nucleotide-binding</keyword>
<proteinExistence type="inferred from homology"/>
<reference evidence="6 7" key="1">
    <citation type="submission" date="2017-04" db="EMBL/GenBank/DDBJ databases">
        <authorList>
            <person name="Afonso C.L."/>
            <person name="Miller P.J."/>
            <person name="Scott M.A."/>
            <person name="Spackman E."/>
            <person name="Goraichik I."/>
            <person name="Dimitrov K.M."/>
            <person name="Suarez D.L."/>
            <person name="Swayne D.E."/>
        </authorList>
    </citation>
    <scope>NUCLEOTIDE SEQUENCE [LARGE SCALE GENOMIC DNA]</scope>
    <source>
        <strain evidence="6 7">DSM 43828</strain>
    </source>
</reference>
<keyword evidence="7" id="KW-1185">Reference proteome</keyword>
<dbReference type="EC" id="2.7.7.105" evidence="5"/>
<evidence type="ECO:0000256" key="5">
    <source>
        <dbReference type="HAMAP-Rule" id="MF_02114"/>
    </source>
</evidence>
<comment type="catalytic activity">
    <reaction evidence="5">
        <text>phosphoenolpyruvate + GTP + H(+) = enolpyruvoyl-2-diphospho-5'-guanosine + diphosphate</text>
        <dbReference type="Rhea" id="RHEA:30519"/>
        <dbReference type="ChEBI" id="CHEBI:15378"/>
        <dbReference type="ChEBI" id="CHEBI:33019"/>
        <dbReference type="ChEBI" id="CHEBI:37565"/>
        <dbReference type="ChEBI" id="CHEBI:58702"/>
        <dbReference type="ChEBI" id="CHEBI:143701"/>
        <dbReference type="EC" id="2.7.7.105"/>
    </reaction>
</comment>
<dbReference type="NCBIfam" id="TIGR03552">
    <property type="entry name" value="F420_cofC"/>
    <property type="match status" value="1"/>
</dbReference>
<dbReference type="EMBL" id="FWXV01000006">
    <property type="protein sequence ID" value="SMD21012.1"/>
    <property type="molecule type" value="Genomic_DNA"/>
</dbReference>
<evidence type="ECO:0000313" key="6">
    <source>
        <dbReference type="EMBL" id="SMD21012.1"/>
    </source>
</evidence>
<sequence length="217" mass="22784">MQNLKVQTDLVVPVKRLPDAKSRLRGTVRPEEHTNLVLAVLLDTVTAAAQADGVRRVLVVSSDPTVAGVLAAEGFECVPEGRSPGLNEALRHGAAVLRQSDRTGQIGALQADLPALRPTDLAAAIKTADGRRAFCADRQTTGTTLLLSAAGEPLNPRFGIGSARKHAASGAMALTDSWDSLRCDVDTVEDLLVARDLGLGQRTSELLCAMACGPIEC</sequence>
<keyword evidence="1 5" id="KW-0808">Transferase</keyword>
<dbReference type="PANTHER" id="PTHR40392">
    <property type="entry name" value="2-PHOSPHO-L-LACTATE GUANYLYLTRANSFERASE"/>
    <property type="match status" value="1"/>
</dbReference>
<dbReference type="Proteomes" id="UP000192674">
    <property type="component" value="Unassembled WGS sequence"/>
</dbReference>
<evidence type="ECO:0000256" key="3">
    <source>
        <dbReference type="ARBA" id="ARBA00022741"/>
    </source>
</evidence>
<dbReference type="SUPFAM" id="SSF53448">
    <property type="entry name" value="Nucleotide-diphospho-sugar transferases"/>
    <property type="match status" value="1"/>
</dbReference>
<dbReference type="AlphaFoldDB" id="A0A1W2FH72"/>
<evidence type="ECO:0000256" key="2">
    <source>
        <dbReference type="ARBA" id="ARBA00022695"/>
    </source>
</evidence>
<evidence type="ECO:0000256" key="1">
    <source>
        <dbReference type="ARBA" id="ARBA00022679"/>
    </source>
</evidence>
<dbReference type="GO" id="GO:0043814">
    <property type="term" value="F:phospholactate guanylyltransferase activity"/>
    <property type="evidence" value="ECO:0007669"/>
    <property type="project" value="InterPro"/>
</dbReference>
<comment type="function">
    <text evidence="5">Guanylyltransferase that catalyzes the activation of phosphoenolpyruvate (PEP) as enolpyruvoyl-2-diphospho-5'-guanosine, via the condensation of PEP with GTP. It is involved in the biosynthesis of coenzyme F420, a hydride carrier cofactor.</text>
</comment>
<feature type="binding site" evidence="5">
    <location>
        <position position="162"/>
    </location>
    <ligand>
        <name>phosphoenolpyruvate</name>
        <dbReference type="ChEBI" id="CHEBI:58702"/>
    </ligand>
</feature>
<feature type="binding site" evidence="5">
    <location>
        <position position="159"/>
    </location>
    <ligand>
        <name>phosphoenolpyruvate</name>
        <dbReference type="ChEBI" id="CHEBI:58702"/>
    </ligand>
</feature>
<dbReference type="InterPro" id="IPR029044">
    <property type="entry name" value="Nucleotide-diphossugar_trans"/>
</dbReference>
<dbReference type="GO" id="GO:0005525">
    <property type="term" value="F:GTP binding"/>
    <property type="evidence" value="ECO:0007669"/>
    <property type="project" value="UniProtKB-KW"/>
</dbReference>
<dbReference type="InterPro" id="IPR002835">
    <property type="entry name" value="CofC"/>
</dbReference>
<dbReference type="PANTHER" id="PTHR40392:SF1">
    <property type="entry name" value="2-PHOSPHO-L-LACTATE GUANYLYLTRANSFERASE"/>
    <property type="match status" value="1"/>
</dbReference>
<comment type="pathway">
    <text evidence="5">Cofactor biosynthesis; coenzyme F420 biosynthesis.</text>
</comment>
<evidence type="ECO:0000313" key="7">
    <source>
        <dbReference type="Proteomes" id="UP000192674"/>
    </source>
</evidence>
<protein>
    <recommendedName>
        <fullName evidence="5">Phosphoenolpyruvate guanylyltransferase</fullName>
        <shortName evidence="5">PEP guanylyltransferase</shortName>
        <ecNumber evidence="5">2.7.7.105</ecNumber>
    </recommendedName>
</protein>
<comment type="similarity">
    <text evidence="5">Belongs to the CofC family.</text>
</comment>
<dbReference type="UniPathway" id="UPA00071"/>
<dbReference type="Pfam" id="PF01983">
    <property type="entry name" value="CofC"/>
    <property type="match status" value="1"/>
</dbReference>
<accession>A0A1W2FH72</accession>
<keyword evidence="2 5" id="KW-0548">Nucleotidyltransferase</keyword>
<keyword evidence="4 5" id="KW-0342">GTP-binding</keyword>
<organism evidence="6 7">
    <name type="scientific">Kibdelosporangium aridum</name>
    <dbReference type="NCBI Taxonomy" id="2030"/>
    <lineage>
        <taxon>Bacteria</taxon>
        <taxon>Bacillati</taxon>
        <taxon>Actinomycetota</taxon>
        <taxon>Actinomycetes</taxon>
        <taxon>Pseudonocardiales</taxon>
        <taxon>Pseudonocardiaceae</taxon>
        <taxon>Kibdelosporangium</taxon>
    </lineage>
</organism>
<gene>
    <name evidence="5" type="primary">fbiD</name>
    <name evidence="6" type="ORF">SAMN05661093_06673</name>
</gene>
<feature type="binding site" evidence="5">
    <location>
        <position position="143"/>
    </location>
    <ligand>
        <name>phosphoenolpyruvate</name>
        <dbReference type="ChEBI" id="CHEBI:58702"/>
    </ligand>
</feature>